<dbReference type="PANTHER" id="PTHR22749:SF6">
    <property type="entry name" value="RIBOFLAVIN KINASE"/>
    <property type="match status" value="1"/>
</dbReference>
<evidence type="ECO:0000256" key="5">
    <source>
        <dbReference type="ARBA" id="ARBA00022643"/>
    </source>
</evidence>
<evidence type="ECO:0000256" key="15">
    <source>
        <dbReference type="PIRNR" id="PIRNR004491"/>
    </source>
</evidence>
<keyword evidence="12" id="KW-0511">Multifunctional enzyme</keyword>
<evidence type="ECO:0000259" key="16">
    <source>
        <dbReference type="SMART" id="SM00904"/>
    </source>
</evidence>
<evidence type="ECO:0000256" key="11">
    <source>
        <dbReference type="ARBA" id="ARBA00022840"/>
    </source>
</evidence>
<comment type="function">
    <text evidence="1">Catalyzes the phosphorylation of riboflavin to FMN followed by the adenylation of FMN to FAD.</text>
</comment>
<dbReference type="GO" id="GO:0006747">
    <property type="term" value="P:FAD biosynthetic process"/>
    <property type="evidence" value="ECO:0007669"/>
    <property type="project" value="UniProtKB-UniRule"/>
</dbReference>
<dbReference type="NCBIfam" id="NF004163">
    <property type="entry name" value="PRK05627.1-6"/>
    <property type="match status" value="1"/>
</dbReference>
<evidence type="ECO:0000256" key="7">
    <source>
        <dbReference type="ARBA" id="ARBA00022695"/>
    </source>
</evidence>
<evidence type="ECO:0000256" key="9">
    <source>
        <dbReference type="ARBA" id="ARBA00022777"/>
    </source>
</evidence>
<proteinExistence type="inferred from homology"/>
<dbReference type="RefSeq" id="WP_104428058.1">
    <property type="nucleotide sequence ID" value="NZ_PTIZ01000002.1"/>
</dbReference>
<keyword evidence="5 15" id="KW-0288">FMN</keyword>
<keyword evidence="9 15" id="KW-0418">Kinase</keyword>
<accession>A0A2S6HJ18</accession>
<comment type="catalytic activity">
    <reaction evidence="14 15">
        <text>FMN + ATP + H(+) = FAD + diphosphate</text>
        <dbReference type="Rhea" id="RHEA:17237"/>
        <dbReference type="ChEBI" id="CHEBI:15378"/>
        <dbReference type="ChEBI" id="CHEBI:30616"/>
        <dbReference type="ChEBI" id="CHEBI:33019"/>
        <dbReference type="ChEBI" id="CHEBI:57692"/>
        <dbReference type="ChEBI" id="CHEBI:58210"/>
        <dbReference type="EC" id="2.7.7.2"/>
    </reaction>
</comment>
<dbReference type="Proteomes" id="UP000240010">
    <property type="component" value="Unassembled WGS sequence"/>
</dbReference>
<dbReference type="Pfam" id="PF06574">
    <property type="entry name" value="FAD_syn"/>
    <property type="match status" value="1"/>
</dbReference>
<evidence type="ECO:0000256" key="10">
    <source>
        <dbReference type="ARBA" id="ARBA00022827"/>
    </source>
</evidence>
<keyword evidence="10 15" id="KW-0274">FAD</keyword>
<dbReference type="GO" id="GO:0008531">
    <property type="term" value="F:riboflavin kinase activity"/>
    <property type="evidence" value="ECO:0007669"/>
    <property type="project" value="UniProtKB-UniRule"/>
</dbReference>
<dbReference type="InterPro" id="IPR002606">
    <property type="entry name" value="Riboflavin_kinase_bac"/>
</dbReference>
<evidence type="ECO:0000256" key="1">
    <source>
        <dbReference type="ARBA" id="ARBA00002121"/>
    </source>
</evidence>
<evidence type="ECO:0000256" key="4">
    <source>
        <dbReference type="ARBA" id="ARBA00022630"/>
    </source>
</evidence>
<dbReference type="CDD" id="cd02064">
    <property type="entry name" value="FAD_synthetase_N"/>
    <property type="match status" value="1"/>
</dbReference>
<dbReference type="NCBIfam" id="TIGR00083">
    <property type="entry name" value="ribF"/>
    <property type="match status" value="1"/>
</dbReference>
<organism evidence="17 18">
    <name type="scientific">Methylobacter tundripaludum</name>
    <dbReference type="NCBI Taxonomy" id="173365"/>
    <lineage>
        <taxon>Bacteria</taxon>
        <taxon>Pseudomonadati</taxon>
        <taxon>Pseudomonadota</taxon>
        <taxon>Gammaproteobacteria</taxon>
        <taxon>Methylococcales</taxon>
        <taxon>Methylococcaceae</taxon>
        <taxon>Methylobacter</taxon>
    </lineage>
</organism>
<dbReference type="FunFam" id="3.40.50.620:FF:000021">
    <property type="entry name" value="Riboflavin biosynthesis protein"/>
    <property type="match status" value="1"/>
</dbReference>
<evidence type="ECO:0000256" key="8">
    <source>
        <dbReference type="ARBA" id="ARBA00022741"/>
    </source>
</evidence>
<reference evidence="17 18" key="1">
    <citation type="submission" date="2018-02" db="EMBL/GenBank/DDBJ databases">
        <title>Subsurface microbial communities from deep shales in Ohio and West Virginia, USA.</title>
        <authorList>
            <person name="Wrighton K."/>
        </authorList>
    </citation>
    <scope>NUCLEOTIDE SEQUENCE [LARGE SCALE GENOMIC DNA]</scope>
    <source>
        <strain evidence="17 18">OWC-DMM</strain>
    </source>
</reference>
<dbReference type="EMBL" id="PTIZ01000002">
    <property type="protein sequence ID" value="PPK77393.1"/>
    <property type="molecule type" value="Genomic_DNA"/>
</dbReference>
<keyword evidence="7 15" id="KW-0548">Nucleotidyltransferase</keyword>
<dbReference type="InterPro" id="IPR015864">
    <property type="entry name" value="FAD_synthase"/>
</dbReference>
<evidence type="ECO:0000313" key="17">
    <source>
        <dbReference type="EMBL" id="PPK77393.1"/>
    </source>
</evidence>
<feature type="domain" description="Riboflavin kinase" evidence="16">
    <location>
        <begin position="183"/>
        <end position="308"/>
    </location>
</feature>
<dbReference type="EC" id="2.7.7.2" evidence="15"/>
<dbReference type="NCBIfam" id="NF004162">
    <property type="entry name" value="PRK05627.1-5"/>
    <property type="match status" value="1"/>
</dbReference>
<evidence type="ECO:0000313" key="18">
    <source>
        <dbReference type="Proteomes" id="UP000240010"/>
    </source>
</evidence>
<comment type="pathway">
    <text evidence="2 15">Cofactor biosynthesis; FAD biosynthesis; FAD from FMN: step 1/1.</text>
</comment>
<protein>
    <recommendedName>
        <fullName evidence="15">Riboflavin biosynthesis protein</fullName>
    </recommendedName>
    <domain>
        <recommendedName>
            <fullName evidence="15">Riboflavin kinase</fullName>
            <ecNumber evidence="15">2.7.1.26</ecNumber>
        </recommendedName>
        <alternativeName>
            <fullName evidence="15">Flavokinase</fullName>
        </alternativeName>
    </domain>
    <domain>
        <recommendedName>
            <fullName evidence="15">FMN adenylyltransferase</fullName>
            <ecNumber evidence="15">2.7.7.2</ecNumber>
        </recommendedName>
        <alternativeName>
            <fullName evidence="15">FAD pyrophosphorylase</fullName>
        </alternativeName>
        <alternativeName>
            <fullName evidence="15">FAD synthase</fullName>
        </alternativeName>
    </domain>
</protein>
<dbReference type="NCBIfam" id="NF004160">
    <property type="entry name" value="PRK05627.1-3"/>
    <property type="match status" value="1"/>
</dbReference>
<evidence type="ECO:0000256" key="13">
    <source>
        <dbReference type="ARBA" id="ARBA00047880"/>
    </source>
</evidence>
<dbReference type="NCBIfam" id="NF004159">
    <property type="entry name" value="PRK05627.1-2"/>
    <property type="match status" value="1"/>
</dbReference>
<comment type="pathway">
    <text evidence="3 15">Cofactor biosynthesis; FMN biosynthesis; FMN from riboflavin (ATP route): step 1/1.</text>
</comment>
<dbReference type="EC" id="2.7.1.26" evidence="15"/>
<dbReference type="SUPFAM" id="SSF52374">
    <property type="entry name" value="Nucleotidylyl transferase"/>
    <property type="match status" value="1"/>
</dbReference>
<dbReference type="InterPro" id="IPR015865">
    <property type="entry name" value="Riboflavin_kinase_bac/euk"/>
</dbReference>
<dbReference type="PANTHER" id="PTHR22749">
    <property type="entry name" value="RIBOFLAVIN KINASE/FMN ADENYLYLTRANSFERASE"/>
    <property type="match status" value="1"/>
</dbReference>
<sequence>MRLIRGLSHLEPLKNGCVLTIGNFDGLHLGHRAVIKKLAERGAALDLPVIVMTFEPQPLEYFLGENAPSRLMRLREKVIQFSKLPVDDLLILRFNQYFADCDAEQFIEDVLVKKLNIKHLVVGDDFHFGKARRGNFAMLKDKGKLFGFDVEDTGSYQVTGLRVSSTLIRDALGEGNLALAEKLLGCCYSVCGRVAHGDKRGRTIGYPTANIQMFRKNTPVNGVFAVTMTGIDGREFEGVANVGTRPTVDGGSKVILEAHLFDFDREIYGRYVEVHFKQKIRDEMRFQSLDELKVQIVKDVAEAKAALSSLHACSIPPFPGDKDFCRV</sequence>
<evidence type="ECO:0000256" key="2">
    <source>
        <dbReference type="ARBA" id="ARBA00004726"/>
    </source>
</evidence>
<dbReference type="InterPro" id="IPR023468">
    <property type="entry name" value="Riboflavin_kinase"/>
</dbReference>
<dbReference type="PIRSF" id="PIRSF004491">
    <property type="entry name" value="FAD_Synth"/>
    <property type="match status" value="1"/>
</dbReference>
<evidence type="ECO:0000256" key="3">
    <source>
        <dbReference type="ARBA" id="ARBA00005201"/>
    </source>
</evidence>
<dbReference type="AlphaFoldDB" id="A0A2S6HJ18"/>
<dbReference type="SMART" id="SM00904">
    <property type="entry name" value="Flavokinase"/>
    <property type="match status" value="1"/>
</dbReference>
<evidence type="ECO:0000256" key="6">
    <source>
        <dbReference type="ARBA" id="ARBA00022679"/>
    </source>
</evidence>
<dbReference type="InterPro" id="IPR023465">
    <property type="entry name" value="Riboflavin_kinase_dom_sf"/>
</dbReference>
<dbReference type="GO" id="GO:0005524">
    <property type="term" value="F:ATP binding"/>
    <property type="evidence" value="ECO:0007669"/>
    <property type="project" value="UniProtKB-UniRule"/>
</dbReference>
<dbReference type="Gene3D" id="2.40.30.30">
    <property type="entry name" value="Riboflavin kinase-like"/>
    <property type="match status" value="1"/>
</dbReference>
<comment type="catalytic activity">
    <reaction evidence="13 15">
        <text>riboflavin + ATP = FMN + ADP + H(+)</text>
        <dbReference type="Rhea" id="RHEA:14357"/>
        <dbReference type="ChEBI" id="CHEBI:15378"/>
        <dbReference type="ChEBI" id="CHEBI:30616"/>
        <dbReference type="ChEBI" id="CHEBI:57986"/>
        <dbReference type="ChEBI" id="CHEBI:58210"/>
        <dbReference type="ChEBI" id="CHEBI:456216"/>
        <dbReference type="EC" id="2.7.1.26"/>
    </reaction>
</comment>
<gene>
    <name evidence="17" type="ORF">B0F87_102506</name>
</gene>
<dbReference type="Pfam" id="PF01687">
    <property type="entry name" value="Flavokinase"/>
    <property type="match status" value="1"/>
</dbReference>
<dbReference type="Gene3D" id="3.40.50.620">
    <property type="entry name" value="HUPs"/>
    <property type="match status" value="1"/>
</dbReference>
<dbReference type="SUPFAM" id="SSF82114">
    <property type="entry name" value="Riboflavin kinase-like"/>
    <property type="match status" value="1"/>
</dbReference>
<keyword evidence="11 15" id="KW-0067">ATP-binding</keyword>
<keyword evidence="4 15" id="KW-0285">Flavoprotein</keyword>
<dbReference type="GO" id="GO:0003919">
    <property type="term" value="F:FMN adenylyltransferase activity"/>
    <property type="evidence" value="ECO:0007669"/>
    <property type="project" value="UniProtKB-UniRule"/>
</dbReference>
<comment type="similarity">
    <text evidence="15">Belongs to the ribF family.</text>
</comment>
<evidence type="ECO:0000256" key="14">
    <source>
        <dbReference type="ARBA" id="ARBA00049494"/>
    </source>
</evidence>
<comment type="caution">
    <text evidence="17">The sequence shown here is derived from an EMBL/GenBank/DDBJ whole genome shotgun (WGS) entry which is preliminary data.</text>
</comment>
<dbReference type="InterPro" id="IPR014729">
    <property type="entry name" value="Rossmann-like_a/b/a_fold"/>
</dbReference>
<dbReference type="GO" id="GO:0009398">
    <property type="term" value="P:FMN biosynthetic process"/>
    <property type="evidence" value="ECO:0007669"/>
    <property type="project" value="UniProtKB-UniRule"/>
</dbReference>
<dbReference type="GO" id="GO:0009231">
    <property type="term" value="P:riboflavin biosynthetic process"/>
    <property type="evidence" value="ECO:0007669"/>
    <property type="project" value="InterPro"/>
</dbReference>
<dbReference type="UniPathway" id="UPA00276">
    <property type="reaction ID" value="UER00406"/>
</dbReference>
<dbReference type="UniPathway" id="UPA00277">
    <property type="reaction ID" value="UER00407"/>
</dbReference>
<keyword evidence="6 15" id="KW-0808">Transferase</keyword>
<evidence type="ECO:0000256" key="12">
    <source>
        <dbReference type="ARBA" id="ARBA00023268"/>
    </source>
</evidence>
<keyword evidence="8 15" id="KW-0547">Nucleotide-binding</keyword>
<name>A0A2S6HJ18_9GAMM</name>